<organism evidence="1 2">
    <name type="scientific">Dermacentor silvarum</name>
    <name type="common">Tick</name>
    <dbReference type="NCBI Taxonomy" id="543639"/>
    <lineage>
        <taxon>Eukaryota</taxon>
        <taxon>Metazoa</taxon>
        <taxon>Ecdysozoa</taxon>
        <taxon>Arthropoda</taxon>
        <taxon>Chelicerata</taxon>
        <taxon>Arachnida</taxon>
        <taxon>Acari</taxon>
        <taxon>Parasitiformes</taxon>
        <taxon>Ixodida</taxon>
        <taxon>Ixodoidea</taxon>
        <taxon>Ixodidae</taxon>
        <taxon>Rhipicephalinae</taxon>
        <taxon>Dermacentor</taxon>
    </lineage>
</organism>
<name>A0ACB8CMY7_DERSI</name>
<accession>A0ACB8CMY7</accession>
<dbReference type="EMBL" id="CM023475">
    <property type="protein sequence ID" value="KAH7946252.1"/>
    <property type="molecule type" value="Genomic_DNA"/>
</dbReference>
<proteinExistence type="predicted"/>
<evidence type="ECO:0000313" key="2">
    <source>
        <dbReference type="Proteomes" id="UP000821865"/>
    </source>
</evidence>
<keyword evidence="2" id="KW-1185">Reference proteome</keyword>
<gene>
    <name evidence="1" type="ORF">HPB49_022225</name>
</gene>
<sequence>MLPDEALRAAGEFGPFQYLLIIYLCVLVAPVRVMPLFAHVFSLLVPPHHCRLPEQLFRRLLGNASYARELMLQAALPREDDGSFSQCRMYHPNDTIAWLVRRSGNNYWNGTPGDGADSQTTHCIYGWEYDYSLIYPTVVSEYDWVCENSWKAYVADTTFWMCSIVGVLICGHLTDKVGRVPVIAAVNFLCGVAGLYTFFTRGFAHFLVSRACLGLVMLALSITPFVLVVEFVAPERRMMVLTGFQLSYPIVGAAFPWLTVLLFHWRTLTVASAAAPLLAMVCCLTLACLVYTAGQLYAANASQNPFVMTTAVNLVDVVSTVTALPLADRWGRRPTMMTTCIGAALAYFCAVAVPWDAVLCATAMSLLARLALTMAYDVAYLHAAEVYPTVVRSQAMAIRQAFGSVGRLLSSQVTHLTLQRKLEAQVVAEDPCFGVTVTSQSWPCRYFHPADYCVLVAVLGLSSVIGIYFAWKDRRSTNNKEFLVGNRQLQVFPVTMSMMASFLSAIAILGVPSESFIHGSQYMVNFIGVIVGIILAAHVFLPVYYEMDMISVNQYLERRFHSVLIRKLTSAMTTFQMCFYMGVVLYAPSLALGSVTGLPVWLSIVLNGGVCAFYTAIGGIKAVVWTDVIQMVLMLTGIFIVTIQGLIMTGGPAAVFDTVDKRGLLEFFDTSFDFQKTFTFWNVVIGSSITWSMGFCTNQSMIQRFCALGSIRKARTALYINMLGVAGMMTLAAFCGLVLFTLYEQCDPLMPYFVMDTLDYLPGISGLFVTAVYSGSLSTMSSGYNALAAITWEDFLKPKLKLSPRGAMWTTKAIAAGYGLLTLVIAFLAGSLPSILSATFVTTGSFGGASGATFFVGLLFPWCGSRVALLSIVAGMGLSFWVAIGGILYPGKPVAARTTLEECTFNYTLRVPPQRTYYSGGIYELYHVSYMWIPVISFLTTFVVAVLVTLLCGLKNSDEVDPSLIAPFMRNLYLSTKTKAHKEQKCGLAKAEKPQKLRESVGISNGHVNYAMTNDDGTQHTAM</sequence>
<protein>
    <submittedName>
        <fullName evidence="1">Uncharacterized protein</fullName>
    </submittedName>
</protein>
<dbReference type="Proteomes" id="UP000821865">
    <property type="component" value="Chromosome 6"/>
</dbReference>
<evidence type="ECO:0000313" key="1">
    <source>
        <dbReference type="EMBL" id="KAH7946252.1"/>
    </source>
</evidence>
<comment type="caution">
    <text evidence="1">The sequence shown here is derived from an EMBL/GenBank/DDBJ whole genome shotgun (WGS) entry which is preliminary data.</text>
</comment>
<reference evidence="1" key="1">
    <citation type="submission" date="2020-05" db="EMBL/GenBank/DDBJ databases">
        <title>Large-scale comparative analyses of tick genomes elucidate their genetic diversity and vector capacities.</title>
        <authorList>
            <person name="Jia N."/>
            <person name="Wang J."/>
            <person name="Shi W."/>
            <person name="Du L."/>
            <person name="Sun Y."/>
            <person name="Zhan W."/>
            <person name="Jiang J."/>
            <person name="Wang Q."/>
            <person name="Zhang B."/>
            <person name="Ji P."/>
            <person name="Sakyi L.B."/>
            <person name="Cui X."/>
            <person name="Yuan T."/>
            <person name="Jiang B."/>
            <person name="Yang W."/>
            <person name="Lam T.T.-Y."/>
            <person name="Chang Q."/>
            <person name="Ding S."/>
            <person name="Wang X."/>
            <person name="Zhu J."/>
            <person name="Ruan X."/>
            <person name="Zhao L."/>
            <person name="Wei J."/>
            <person name="Que T."/>
            <person name="Du C."/>
            <person name="Cheng J."/>
            <person name="Dai P."/>
            <person name="Han X."/>
            <person name="Huang E."/>
            <person name="Gao Y."/>
            <person name="Liu J."/>
            <person name="Shao H."/>
            <person name="Ye R."/>
            <person name="Li L."/>
            <person name="Wei W."/>
            <person name="Wang X."/>
            <person name="Wang C."/>
            <person name="Yang T."/>
            <person name="Huo Q."/>
            <person name="Li W."/>
            <person name="Guo W."/>
            <person name="Chen H."/>
            <person name="Zhou L."/>
            <person name="Ni X."/>
            <person name="Tian J."/>
            <person name="Zhou Y."/>
            <person name="Sheng Y."/>
            <person name="Liu T."/>
            <person name="Pan Y."/>
            <person name="Xia L."/>
            <person name="Li J."/>
            <person name="Zhao F."/>
            <person name="Cao W."/>
        </authorList>
    </citation>
    <scope>NUCLEOTIDE SEQUENCE</scope>
    <source>
        <strain evidence="1">Dsil-2018</strain>
    </source>
</reference>